<feature type="non-terminal residue" evidence="1">
    <location>
        <position position="72"/>
    </location>
</feature>
<dbReference type="AlphaFoldDB" id="A0A430KWC8"/>
<evidence type="ECO:0000313" key="2">
    <source>
        <dbReference type="Proteomes" id="UP000287124"/>
    </source>
</evidence>
<evidence type="ECO:0008006" key="3">
    <source>
        <dbReference type="Google" id="ProtNLM"/>
    </source>
</evidence>
<protein>
    <recommendedName>
        <fullName evidence="3">Reverse transcriptase domain-containing protein</fullName>
    </recommendedName>
</protein>
<sequence length="72" mass="8000">MSTEAIKTRFVAPAQRFSYADDTAMIRIGNSLEETAALVAMEVEKLIQWGAENGVTFDHSKETDSSSKWSED</sequence>
<dbReference type="Proteomes" id="UP000287124">
    <property type="component" value="Unassembled WGS sequence"/>
</dbReference>
<organism evidence="1 2">
    <name type="scientific">Fusarium euwallaceae</name>
    <dbReference type="NCBI Taxonomy" id="1147111"/>
    <lineage>
        <taxon>Eukaryota</taxon>
        <taxon>Fungi</taxon>
        <taxon>Dikarya</taxon>
        <taxon>Ascomycota</taxon>
        <taxon>Pezizomycotina</taxon>
        <taxon>Sordariomycetes</taxon>
        <taxon>Hypocreomycetidae</taxon>
        <taxon>Hypocreales</taxon>
        <taxon>Nectriaceae</taxon>
        <taxon>Fusarium</taxon>
        <taxon>Fusarium solani species complex</taxon>
    </lineage>
</organism>
<proteinExistence type="predicted"/>
<name>A0A430KWC8_9HYPO</name>
<dbReference type="EMBL" id="MIKF01001758">
    <property type="protein sequence ID" value="RTE67815.1"/>
    <property type="molecule type" value="Genomic_DNA"/>
</dbReference>
<keyword evidence="2" id="KW-1185">Reference proteome</keyword>
<gene>
    <name evidence="1" type="ORF">BHE90_017811</name>
</gene>
<evidence type="ECO:0000313" key="1">
    <source>
        <dbReference type="EMBL" id="RTE67815.1"/>
    </source>
</evidence>
<accession>A0A430KWC8</accession>
<comment type="caution">
    <text evidence="1">The sequence shown here is derived from an EMBL/GenBank/DDBJ whole genome shotgun (WGS) entry which is preliminary data.</text>
</comment>
<reference evidence="1 2" key="1">
    <citation type="submission" date="2017-06" db="EMBL/GenBank/DDBJ databases">
        <title>Comparative genomic analysis of Ambrosia Fusariam Clade fungi.</title>
        <authorList>
            <person name="Stajich J.E."/>
            <person name="Carrillo J."/>
            <person name="Kijimoto T."/>
            <person name="Eskalen A."/>
            <person name="O'Donnell K."/>
            <person name="Kasson M."/>
        </authorList>
    </citation>
    <scope>NUCLEOTIDE SEQUENCE [LARGE SCALE GENOMIC DNA]</scope>
    <source>
        <strain evidence="1 2">UCR1854</strain>
    </source>
</reference>